<proteinExistence type="predicted"/>
<evidence type="ECO:0000313" key="2">
    <source>
        <dbReference type="EMBL" id="MDS0261904.1"/>
    </source>
</evidence>
<evidence type="ECO:0000259" key="1">
    <source>
        <dbReference type="Pfam" id="PF08279"/>
    </source>
</evidence>
<comment type="caution">
    <text evidence="2">The sequence shown here is derived from an EMBL/GenBank/DDBJ whole genome shotgun (WGS) entry which is preliminary data.</text>
</comment>
<dbReference type="InterPro" id="IPR036388">
    <property type="entry name" value="WH-like_DNA-bd_sf"/>
</dbReference>
<gene>
    <name evidence="2" type="ORF">NDI56_21085</name>
</gene>
<dbReference type="InterPro" id="IPR013196">
    <property type="entry name" value="HTH_11"/>
</dbReference>
<dbReference type="Pfam" id="PF08279">
    <property type="entry name" value="HTH_11"/>
    <property type="match status" value="1"/>
</dbReference>
<protein>
    <submittedName>
        <fullName evidence="2">Winged helix-turn-helix domain-containing protein</fullName>
    </submittedName>
</protein>
<dbReference type="InterPro" id="IPR011991">
    <property type="entry name" value="ArsR-like_HTH"/>
</dbReference>
<evidence type="ECO:0000313" key="3">
    <source>
        <dbReference type="Proteomes" id="UP001259659"/>
    </source>
</evidence>
<dbReference type="Proteomes" id="UP001259659">
    <property type="component" value="Unassembled WGS sequence"/>
</dbReference>
<dbReference type="EMBL" id="JAMQON010000009">
    <property type="protein sequence ID" value="MDS0261904.1"/>
    <property type="molecule type" value="Genomic_DNA"/>
</dbReference>
<dbReference type="CDD" id="cd00090">
    <property type="entry name" value="HTH_ARSR"/>
    <property type="match status" value="1"/>
</dbReference>
<reference evidence="2 3" key="1">
    <citation type="submission" date="2022-06" db="EMBL/GenBank/DDBJ databases">
        <title>Haloarcula sp. a new haloarchaeum isolate from saline soil.</title>
        <authorList>
            <person name="Strakova D."/>
            <person name="Galisteo C."/>
            <person name="Sanchez-Porro C."/>
            <person name="Ventosa A."/>
        </authorList>
    </citation>
    <scope>NUCLEOTIDE SEQUENCE [LARGE SCALE GENOMIC DNA]</scope>
    <source>
        <strain evidence="2 3">S1CR25-12</strain>
    </source>
</reference>
<feature type="domain" description="Helix-turn-helix type 11" evidence="1">
    <location>
        <begin position="29"/>
        <end position="69"/>
    </location>
</feature>
<sequence length="108" mass="11938">MSPPTDAEVESYAPYTALTELLGTHPKVKILAVLLSEGRDINISQIAEQAGMSRSTVYDHIEDLQALEVVEQTRKISGSPLYQINKDSDVAEQLHKLEWTLIDSVASE</sequence>
<keyword evidence="3" id="KW-1185">Reference proteome</keyword>
<organism evidence="2 3">
    <name type="scientific">Haloarcula saliterrae</name>
    <dbReference type="NCBI Taxonomy" id="2950534"/>
    <lineage>
        <taxon>Archaea</taxon>
        <taxon>Methanobacteriati</taxon>
        <taxon>Methanobacteriota</taxon>
        <taxon>Stenosarchaea group</taxon>
        <taxon>Halobacteria</taxon>
        <taxon>Halobacteriales</taxon>
        <taxon>Haloarculaceae</taxon>
        <taxon>Haloarcula</taxon>
    </lineage>
</organism>
<name>A0ABU2FI07_9EURY</name>
<dbReference type="RefSeq" id="WP_310921755.1">
    <property type="nucleotide sequence ID" value="NZ_JAMQON010000009.1"/>
</dbReference>
<dbReference type="InterPro" id="IPR036390">
    <property type="entry name" value="WH_DNA-bd_sf"/>
</dbReference>
<dbReference type="SUPFAM" id="SSF46785">
    <property type="entry name" value="Winged helix' DNA-binding domain"/>
    <property type="match status" value="1"/>
</dbReference>
<accession>A0ABU2FI07</accession>
<dbReference type="Gene3D" id="1.10.10.10">
    <property type="entry name" value="Winged helix-like DNA-binding domain superfamily/Winged helix DNA-binding domain"/>
    <property type="match status" value="1"/>
</dbReference>